<name>F0WTD3_9STRA</name>
<reference evidence="1" key="1">
    <citation type="journal article" date="2011" name="PLoS Biol.">
        <title>Gene gain and loss during evolution of obligate parasitism in the white rust pathogen of Arabidopsis thaliana.</title>
        <authorList>
            <person name="Kemen E."/>
            <person name="Gardiner A."/>
            <person name="Schultz-Larsen T."/>
            <person name="Kemen A.C."/>
            <person name="Balmuth A.L."/>
            <person name="Robert-Seilaniantz A."/>
            <person name="Bailey K."/>
            <person name="Holub E."/>
            <person name="Studholme D.J."/>
            <person name="Maclean D."/>
            <person name="Jones J.D."/>
        </authorList>
    </citation>
    <scope>NUCLEOTIDE SEQUENCE</scope>
</reference>
<reference evidence="1" key="2">
    <citation type="submission" date="2011-02" db="EMBL/GenBank/DDBJ databases">
        <authorList>
            <person name="MacLean D."/>
        </authorList>
    </citation>
    <scope>NUCLEOTIDE SEQUENCE</scope>
</reference>
<dbReference type="EMBL" id="FR824294">
    <property type="protein sequence ID" value="CCA24623.1"/>
    <property type="molecule type" value="Genomic_DNA"/>
</dbReference>
<proteinExistence type="predicted"/>
<evidence type="ECO:0000313" key="1">
    <source>
        <dbReference type="EMBL" id="CCA24623.1"/>
    </source>
</evidence>
<sequence>MKTMGRHEKMKQHLFLSKRHSVYHSDHLKNCTVTESCRFSVRPTIVGWAYDIALQDIAQLMPIMSDSAQFTKTTMAHPNQNQIYFTAYRGALFGTLRI</sequence>
<dbReference type="AlphaFoldDB" id="F0WTD3"/>
<dbReference type="HOGENOM" id="CLU_2337910_0_0_1"/>
<gene>
    <name evidence="1" type="primary">AlNc14C249G9613</name>
    <name evidence="1" type="ORF">ALNC14_107670</name>
</gene>
<protein>
    <submittedName>
        <fullName evidence="1">AlNc14C249G9613 protein</fullName>
    </submittedName>
</protein>
<organism evidence="1">
    <name type="scientific">Albugo laibachii Nc14</name>
    <dbReference type="NCBI Taxonomy" id="890382"/>
    <lineage>
        <taxon>Eukaryota</taxon>
        <taxon>Sar</taxon>
        <taxon>Stramenopiles</taxon>
        <taxon>Oomycota</taxon>
        <taxon>Peronosporomycetes</taxon>
        <taxon>Albuginales</taxon>
        <taxon>Albuginaceae</taxon>
        <taxon>Albugo</taxon>
    </lineage>
</organism>
<accession>F0WTD3</accession>